<evidence type="ECO:0000256" key="1">
    <source>
        <dbReference type="ARBA" id="ARBA00004496"/>
    </source>
</evidence>
<feature type="compositionally biased region" description="Basic and acidic residues" evidence="8">
    <location>
        <begin position="32"/>
        <end position="86"/>
    </location>
</feature>
<dbReference type="AlphaFoldDB" id="A0A0W0C6S6"/>
<dbReference type="OMA" id="IANQSQW"/>
<feature type="compositionally biased region" description="Low complexity" evidence="8">
    <location>
        <begin position="598"/>
        <end position="611"/>
    </location>
</feature>
<keyword evidence="4 10" id="KW-0396">Initiation factor</keyword>
<accession>A0A0W0C6S6</accession>
<dbReference type="SUPFAM" id="SSF101489">
    <property type="entry name" value="Eukaryotic initiation factor 4f subunit eIF4g, eIF4e-binding domain"/>
    <property type="match status" value="1"/>
</dbReference>
<evidence type="ECO:0000256" key="6">
    <source>
        <dbReference type="ARBA" id="ARBA00022884"/>
    </source>
</evidence>
<evidence type="ECO:0000256" key="8">
    <source>
        <dbReference type="SAM" id="MobiDB-lite"/>
    </source>
</evidence>
<feature type="region of interest" description="Disordered" evidence="8">
    <location>
        <begin position="595"/>
        <end position="696"/>
    </location>
</feature>
<dbReference type="InterPro" id="IPR003890">
    <property type="entry name" value="MIF4G-like_typ-3"/>
</dbReference>
<gene>
    <name evidence="11" type="ORF">AO440_005600</name>
    <name evidence="10" type="ORF">AO440_005639</name>
</gene>
<evidence type="ECO:0000256" key="5">
    <source>
        <dbReference type="ARBA" id="ARBA00022553"/>
    </source>
</evidence>
<dbReference type="GO" id="GO:0003743">
    <property type="term" value="F:translation initiation factor activity"/>
    <property type="evidence" value="ECO:0007669"/>
    <property type="project" value="UniProtKB-KW"/>
</dbReference>
<evidence type="ECO:0000313" key="11">
    <source>
        <dbReference type="EMBL" id="KTA95129.1"/>
    </source>
</evidence>
<dbReference type="SUPFAM" id="SSF48371">
    <property type="entry name" value="ARM repeat"/>
    <property type="match status" value="1"/>
</dbReference>
<dbReference type="Gene3D" id="1.20.970.30">
    <property type="entry name" value="eIF4G, eIF4E-binding domain"/>
    <property type="match status" value="1"/>
</dbReference>
<keyword evidence="7" id="KW-0648">Protein biosynthesis</keyword>
<evidence type="ECO:0000256" key="4">
    <source>
        <dbReference type="ARBA" id="ARBA00022540"/>
    </source>
</evidence>
<evidence type="ECO:0000313" key="10">
    <source>
        <dbReference type="EMBL" id="KTA95063.1"/>
    </source>
</evidence>
<dbReference type="InterPro" id="IPR022745">
    <property type="entry name" value="eIF4G1_eIF4E-bd"/>
</dbReference>
<dbReference type="Gene3D" id="1.25.40.180">
    <property type="match status" value="1"/>
</dbReference>
<feature type="compositionally biased region" description="Basic and acidic residues" evidence="8">
    <location>
        <begin position="613"/>
        <end position="639"/>
    </location>
</feature>
<organism evidence="10 12">
    <name type="scientific">Candida glabrata</name>
    <name type="common">Yeast</name>
    <name type="synonym">Torulopsis glabrata</name>
    <dbReference type="NCBI Taxonomy" id="5478"/>
    <lineage>
        <taxon>Eukaryota</taxon>
        <taxon>Fungi</taxon>
        <taxon>Dikarya</taxon>
        <taxon>Ascomycota</taxon>
        <taxon>Saccharomycotina</taxon>
        <taxon>Saccharomycetes</taxon>
        <taxon>Saccharomycetales</taxon>
        <taxon>Saccharomycetaceae</taxon>
        <taxon>Nakaseomyces</taxon>
    </lineage>
</organism>
<evidence type="ECO:0000259" key="9">
    <source>
        <dbReference type="SMART" id="SM00543"/>
    </source>
</evidence>
<evidence type="ECO:0000256" key="7">
    <source>
        <dbReference type="ARBA" id="ARBA00022917"/>
    </source>
</evidence>
<dbReference type="VEuPathDB" id="FungiDB:GVI51_E03025"/>
<feature type="compositionally biased region" description="Basic and acidic residues" evidence="8">
    <location>
        <begin position="245"/>
        <end position="275"/>
    </location>
</feature>
<sequence length="696" mass="78619">MSEDSAEQVRKTFIEQVRMRKAALEQAKLAKQKAEEDAKRAAEEEEKKKQEAAEAEVRAAEEAKAAEAKAQAEAEAAAQKEAHAEADVDAIEADVEEKVDDSESNAEVEVDAKEEAAPEEKTEEAVVAPENSISVFLENVHKAEGIEDPYTMEYPAGLEKPDPRYKKETMKYTYGPTFLLQFKTKINFQVDEQFKASVLSKIVIPPSSGNRRNNSTRSLRDPALLPNSSRNGSRRSTRNSKRSSRRGDRDRDSRRGARDSFRKGDENSEKQDQKPPAEPVAPLVPSANRWVPKSRLKKATTEDGEPTVRYAPDGKTVLLEKEDVERKMKSLLNKLTLEKFEPISTEIIEIANQSQWEKNGETLQIVIEQIFLKACDEPHWSTMYAQLCGKLVKDLNEDIADENNEGKSGPKLVLLYLVARCHTEFSKGWSDKLPTNEDDSPMEPEMMSDEYYQAVAAKRRGLGLVRFIGFLYNLHLLTVKMMFECFRRLMKDLTGSPSNEVLESVVELLNTVGQQFETDSFAIGENVLLGSDLLDTLFELIQNVIDAGKISSRIKFKLIDLKELREEKNWNNDKNDQGPKTIKQIHEEDEKARQLKAMNSSNMGSRNNSRRSGGRDRDFPSRQGSNRDRGLRNSKREFSSRSSTNISKDSFITTRSASGRYTNAQTARNPLQKEEAPIKHSASTNMFSALMNDDEE</sequence>
<feature type="compositionally biased region" description="Low complexity" evidence="8">
    <location>
        <begin position="207"/>
        <end position="217"/>
    </location>
</feature>
<proteinExistence type="inferred from homology"/>
<dbReference type="EMBL" id="LLZZ01000190">
    <property type="protein sequence ID" value="KTA95129.1"/>
    <property type="molecule type" value="Genomic_DNA"/>
</dbReference>
<feature type="region of interest" description="Disordered" evidence="8">
    <location>
        <begin position="26"/>
        <end position="129"/>
    </location>
</feature>
<dbReference type="PANTHER" id="PTHR23253:SF9">
    <property type="entry name" value="EUKARYOTIC TRANSLATION INITIATION FACTOR 4 GAMMA 2"/>
    <property type="match status" value="1"/>
</dbReference>
<dbReference type="FunFam" id="1.25.40.180:FF:000020">
    <property type="entry name" value="Eukaryotic translation initiation factor subunit"/>
    <property type="match status" value="1"/>
</dbReference>
<evidence type="ECO:0000256" key="3">
    <source>
        <dbReference type="ARBA" id="ARBA00022490"/>
    </source>
</evidence>
<dbReference type="PANTHER" id="PTHR23253">
    <property type="entry name" value="EUKARYOTIC TRANSLATION INITIATION FACTOR 4 GAMMA"/>
    <property type="match status" value="1"/>
</dbReference>
<dbReference type="VEuPathDB" id="FungiDB:CAGL0E03289g"/>
<dbReference type="InterPro" id="IPR036211">
    <property type="entry name" value="eIF4G_eIF4E-bd_sf"/>
</dbReference>
<dbReference type="GO" id="GO:0016281">
    <property type="term" value="C:eukaryotic translation initiation factor 4F complex"/>
    <property type="evidence" value="ECO:0007669"/>
    <property type="project" value="TreeGrafter"/>
</dbReference>
<feature type="compositionally biased region" description="Basic and acidic residues" evidence="8">
    <location>
        <begin position="110"/>
        <end position="124"/>
    </location>
</feature>
<evidence type="ECO:0000313" key="12">
    <source>
        <dbReference type="Proteomes" id="UP000054886"/>
    </source>
</evidence>
<protein>
    <submittedName>
        <fullName evidence="10">Eukaryotic initiation factor 4F subunit p150</fullName>
    </submittedName>
</protein>
<dbReference type="EMBL" id="LLZZ01000193">
    <property type="protein sequence ID" value="KTA95063.1"/>
    <property type="molecule type" value="Genomic_DNA"/>
</dbReference>
<dbReference type="VEuPathDB" id="FungiDB:B1J91_E03289g"/>
<dbReference type="GO" id="GO:0003729">
    <property type="term" value="F:mRNA binding"/>
    <property type="evidence" value="ECO:0007669"/>
    <property type="project" value="TreeGrafter"/>
</dbReference>
<keyword evidence="5" id="KW-0597">Phosphoprotein</keyword>
<keyword evidence="6" id="KW-0694">RNA-binding</keyword>
<comment type="caution">
    <text evidence="10">The sequence shown here is derived from an EMBL/GenBank/DDBJ whole genome shotgun (WGS) entry which is preliminary data.</text>
</comment>
<feature type="compositionally biased region" description="Acidic residues" evidence="8">
    <location>
        <begin position="87"/>
        <end position="109"/>
    </location>
</feature>
<dbReference type="SMART" id="SM00543">
    <property type="entry name" value="MIF4G"/>
    <property type="match status" value="1"/>
</dbReference>
<feature type="domain" description="MIF4G" evidence="9">
    <location>
        <begin position="325"/>
        <end position="568"/>
    </location>
</feature>
<comment type="subcellular location">
    <subcellularLocation>
        <location evidence="1">Cytoplasm</location>
    </subcellularLocation>
</comment>
<comment type="similarity">
    <text evidence="2">Belongs to the eukaryotic initiation factor 4G family.</text>
</comment>
<reference evidence="10 12" key="1">
    <citation type="submission" date="2015-10" db="EMBL/GenBank/DDBJ databases">
        <title>Draft genomes sequences of Candida glabrata isolates 1A, 1B, 2A, 2B, 3A and 3B.</title>
        <authorList>
            <person name="Haavelsrud O.E."/>
            <person name="Gaustad P."/>
        </authorList>
    </citation>
    <scope>NUCLEOTIDE SEQUENCE [LARGE SCALE GENOMIC DNA]</scope>
    <source>
        <strain evidence="10">910700640</strain>
    </source>
</reference>
<dbReference type="Proteomes" id="UP000054886">
    <property type="component" value="Unassembled WGS sequence"/>
</dbReference>
<keyword evidence="3" id="KW-0963">Cytoplasm</keyword>
<dbReference type="VEuPathDB" id="FungiDB:GWK60_E03025"/>
<name>A0A0W0C6S6_CANGB</name>
<feature type="compositionally biased region" description="Basic residues" evidence="8">
    <location>
        <begin position="232"/>
        <end position="244"/>
    </location>
</feature>
<dbReference type="InterPro" id="IPR016024">
    <property type="entry name" value="ARM-type_fold"/>
</dbReference>
<feature type="region of interest" description="Disordered" evidence="8">
    <location>
        <begin position="204"/>
        <end position="309"/>
    </location>
</feature>
<feature type="compositionally biased region" description="Polar residues" evidence="8">
    <location>
        <begin position="640"/>
        <end position="669"/>
    </location>
</feature>
<evidence type="ECO:0000256" key="2">
    <source>
        <dbReference type="ARBA" id="ARBA00005775"/>
    </source>
</evidence>
<dbReference type="Pfam" id="PF12152">
    <property type="entry name" value="eIF_4G1"/>
    <property type="match status" value="1"/>
</dbReference>
<dbReference type="GO" id="GO:0010494">
    <property type="term" value="C:cytoplasmic stress granule"/>
    <property type="evidence" value="ECO:0007669"/>
    <property type="project" value="UniProtKB-ARBA"/>
</dbReference>
<dbReference type="Pfam" id="PF02854">
    <property type="entry name" value="MIF4G"/>
    <property type="match status" value="1"/>
</dbReference>